<sequence>MESPSLFRRVLRHPLTRLVLCVVATAVLSLLLYWLTSLIGLKRTGSGALGLWVMSVCNVISVVLAMWLVEWGIGRRTLAQLGLGRHRALPELGWGLLLGTGLISAVVGIMALAGWYHLVDGPPESFQDESRDALAWLAIFTAVGIFEEVAFRGIAFRLLEEWLGSAAALVISSAFFGLVHAMNPHATWFATLAIALEAGVLLGAAYMLTRSLWFAIGVHIAWNWTQGALYGVAVSGTEVAALLESQVQGPEMWTGGAFGAEAGGVAVLLCTAAGVLLLLYAVRRGQWIPFMPRRRARREAAATLATGETSV</sequence>
<keyword evidence="3" id="KW-0378">Hydrolase</keyword>
<dbReference type="PANTHER" id="PTHR39430">
    <property type="entry name" value="MEMBRANE-ASSOCIATED PROTEASE-RELATED"/>
    <property type="match status" value="1"/>
</dbReference>
<keyword evidence="1" id="KW-0472">Membrane</keyword>
<organism evidence="3 4">
    <name type="scientific">Pyxidicoccus parkwayensis</name>
    <dbReference type="NCBI Taxonomy" id="2813578"/>
    <lineage>
        <taxon>Bacteria</taxon>
        <taxon>Pseudomonadati</taxon>
        <taxon>Myxococcota</taxon>
        <taxon>Myxococcia</taxon>
        <taxon>Myxococcales</taxon>
        <taxon>Cystobacterineae</taxon>
        <taxon>Myxococcaceae</taxon>
        <taxon>Pyxidicoccus</taxon>
    </lineage>
</organism>
<dbReference type="Proteomes" id="UP000662747">
    <property type="component" value="Chromosome"/>
</dbReference>
<dbReference type="GO" id="GO:0008237">
    <property type="term" value="F:metallopeptidase activity"/>
    <property type="evidence" value="ECO:0007669"/>
    <property type="project" value="UniProtKB-KW"/>
</dbReference>
<evidence type="ECO:0000259" key="2">
    <source>
        <dbReference type="Pfam" id="PF02517"/>
    </source>
</evidence>
<evidence type="ECO:0000313" key="4">
    <source>
        <dbReference type="Proteomes" id="UP000662747"/>
    </source>
</evidence>
<feature type="transmembrane region" description="Helical" evidence="1">
    <location>
        <begin position="263"/>
        <end position="282"/>
    </location>
</feature>
<feature type="transmembrane region" description="Helical" evidence="1">
    <location>
        <begin position="162"/>
        <end position="182"/>
    </location>
</feature>
<name>A0ABX7P922_9BACT</name>
<keyword evidence="1" id="KW-0812">Transmembrane</keyword>
<feature type="transmembrane region" description="Helical" evidence="1">
    <location>
        <begin position="48"/>
        <end position="71"/>
    </location>
</feature>
<keyword evidence="1" id="KW-1133">Transmembrane helix</keyword>
<proteinExistence type="predicted"/>
<feature type="transmembrane region" description="Helical" evidence="1">
    <location>
        <begin position="133"/>
        <end position="150"/>
    </location>
</feature>
<dbReference type="Pfam" id="PF02517">
    <property type="entry name" value="Rce1-like"/>
    <property type="match status" value="1"/>
</dbReference>
<accession>A0ABX7P922</accession>
<evidence type="ECO:0000313" key="3">
    <source>
        <dbReference type="EMBL" id="QSQ27008.1"/>
    </source>
</evidence>
<dbReference type="RefSeq" id="WP_206728536.1">
    <property type="nucleotide sequence ID" value="NZ_CP071090.1"/>
</dbReference>
<dbReference type="EMBL" id="CP071090">
    <property type="protein sequence ID" value="QSQ27008.1"/>
    <property type="molecule type" value="Genomic_DNA"/>
</dbReference>
<reference evidence="3 4" key="1">
    <citation type="submission" date="2021-02" db="EMBL/GenBank/DDBJ databases">
        <title>De Novo genome assembly of isolated myxobacteria.</title>
        <authorList>
            <person name="Stevens D.C."/>
        </authorList>
    </citation>
    <scope>NUCLEOTIDE SEQUENCE [LARGE SCALE GENOMIC DNA]</scope>
    <source>
        <strain evidence="4">SCPEA02</strain>
    </source>
</reference>
<feature type="domain" description="CAAX prenyl protease 2/Lysostaphin resistance protein A-like" evidence="2">
    <location>
        <begin position="133"/>
        <end position="224"/>
    </location>
</feature>
<feature type="transmembrane region" description="Helical" evidence="1">
    <location>
        <begin position="220"/>
        <end position="243"/>
    </location>
</feature>
<dbReference type="InterPro" id="IPR003675">
    <property type="entry name" value="Rce1/LyrA-like_dom"/>
</dbReference>
<feature type="transmembrane region" description="Helical" evidence="1">
    <location>
        <begin position="15"/>
        <end position="36"/>
    </location>
</feature>
<keyword evidence="3" id="KW-0482">Metalloprotease</keyword>
<dbReference type="PANTHER" id="PTHR39430:SF1">
    <property type="entry name" value="PROTEASE"/>
    <property type="match status" value="1"/>
</dbReference>
<gene>
    <name evidence="3" type="ORF">JY651_19745</name>
</gene>
<keyword evidence="4" id="KW-1185">Reference proteome</keyword>
<evidence type="ECO:0000256" key="1">
    <source>
        <dbReference type="SAM" id="Phobius"/>
    </source>
</evidence>
<feature type="transmembrane region" description="Helical" evidence="1">
    <location>
        <begin position="92"/>
        <end position="113"/>
    </location>
</feature>
<protein>
    <submittedName>
        <fullName evidence="3">CPBP family intramembrane metalloprotease</fullName>
    </submittedName>
</protein>
<keyword evidence="3" id="KW-0645">Protease</keyword>
<feature type="transmembrane region" description="Helical" evidence="1">
    <location>
        <begin position="188"/>
        <end position="208"/>
    </location>
</feature>